<evidence type="ECO:0000256" key="2">
    <source>
        <dbReference type="SAM" id="MobiDB-lite"/>
    </source>
</evidence>
<keyword evidence="5" id="KW-1185">Reference proteome</keyword>
<evidence type="ECO:0000313" key="5">
    <source>
        <dbReference type="Proteomes" id="UP000571554"/>
    </source>
</evidence>
<comment type="similarity">
    <text evidence="1">Belongs to the AHA1 family.</text>
</comment>
<reference evidence="4 5" key="1">
    <citation type="submission" date="2020-08" db="EMBL/GenBank/DDBJ databases">
        <title>Above-ground endophytic microbial communities from plants in different locations in the United States.</title>
        <authorList>
            <person name="Frank C."/>
        </authorList>
    </citation>
    <scope>NUCLEOTIDE SEQUENCE [LARGE SCALE GENOMIC DNA]</scope>
    <source>
        <strain evidence="4 5">WP4_2_2</strain>
    </source>
</reference>
<dbReference type="AlphaFoldDB" id="A0A7W9U6N5"/>
<dbReference type="InterPro" id="IPR013538">
    <property type="entry name" value="ASHA1/2-like_C"/>
</dbReference>
<sequence length="170" mass="18773">MSTHTPAEADAGSGGPARTNGTASADAPSADAPSLILRRRINASAAKVYAAWTQAAQLMRWMHPLDTICLHAEADVRVGGRFRVLMRSPDGEEHDVSGTYLEVVPESKLVFTWAWRSTPERESRVSVTLRADGSTTELMLRHERFFDEAARDAHREGWSSALDHLVDLFE</sequence>
<evidence type="ECO:0000259" key="3">
    <source>
        <dbReference type="Pfam" id="PF08327"/>
    </source>
</evidence>
<comment type="caution">
    <text evidence="4">The sequence shown here is derived from an EMBL/GenBank/DDBJ whole genome shotgun (WGS) entry which is preliminary data.</text>
</comment>
<evidence type="ECO:0000313" key="4">
    <source>
        <dbReference type="EMBL" id="MBB6106940.1"/>
    </source>
</evidence>
<dbReference type="SUPFAM" id="SSF55961">
    <property type="entry name" value="Bet v1-like"/>
    <property type="match status" value="1"/>
</dbReference>
<feature type="region of interest" description="Disordered" evidence="2">
    <location>
        <begin position="1"/>
        <end position="29"/>
    </location>
</feature>
<gene>
    <name evidence="4" type="ORF">F4827_006819</name>
</gene>
<accession>A0A7W9U6N5</accession>
<dbReference type="EMBL" id="JACHBW010000035">
    <property type="protein sequence ID" value="MBB6106940.1"/>
    <property type="molecule type" value="Genomic_DNA"/>
</dbReference>
<dbReference type="CDD" id="cd07814">
    <property type="entry name" value="SRPBCC_CalC_Aha1-like"/>
    <property type="match status" value="1"/>
</dbReference>
<dbReference type="Proteomes" id="UP000571554">
    <property type="component" value="Unassembled WGS sequence"/>
</dbReference>
<dbReference type="InterPro" id="IPR023393">
    <property type="entry name" value="START-like_dom_sf"/>
</dbReference>
<feature type="domain" description="Activator of Hsp90 ATPase homologue 1/2-like C-terminal" evidence="3">
    <location>
        <begin position="42"/>
        <end position="170"/>
    </location>
</feature>
<proteinExistence type="inferred from homology"/>
<dbReference type="Gene3D" id="3.30.530.20">
    <property type="match status" value="1"/>
</dbReference>
<dbReference type="Pfam" id="PF08327">
    <property type="entry name" value="AHSA1"/>
    <property type="match status" value="1"/>
</dbReference>
<name>A0A7W9U6N5_9BURK</name>
<evidence type="ECO:0000256" key="1">
    <source>
        <dbReference type="ARBA" id="ARBA00006817"/>
    </source>
</evidence>
<organism evidence="4 5">
    <name type="scientific">Paraburkholderia bannensis</name>
    <dbReference type="NCBI Taxonomy" id="765414"/>
    <lineage>
        <taxon>Bacteria</taxon>
        <taxon>Pseudomonadati</taxon>
        <taxon>Pseudomonadota</taxon>
        <taxon>Betaproteobacteria</taxon>
        <taxon>Burkholderiales</taxon>
        <taxon>Burkholderiaceae</taxon>
        <taxon>Paraburkholderia</taxon>
    </lineage>
</organism>
<protein>
    <submittedName>
        <fullName evidence="4">Uncharacterized protein YndB with AHSA1/START domain</fullName>
    </submittedName>
</protein>